<evidence type="ECO:0000256" key="1">
    <source>
        <dbReference type="ARBA" id="ARBA00004141"/>
    </source>
</evidence>
<dbReference type="InterPro" id="IPR059112">
    <property type="entry name" value="CysZ/EI24"/>
</dbReference>
<comment type="caution">
    <text evidence="11">The sequence shown here is derived from an EMBL/GenBank/DDBJ whole genome shotgun (WGS) entry which is preliminary data.</text>
</comment>
<evidence type="ECO:0000313" key="12">
    <source>
        <dbReference type="Proteomes" id="UP001199795"/>
    </source>
</evidence>
<keyword evidence="9 10" id="KW-0472">Membrane</keyword>
<evidence type="ECO:0000256" key="5">
    <source>
        <dbReference type="ARBA" id="ARBA00022605"/>
    </source>
</evidence>
<evidence type="ECO:0000256" key="2">
    <source>
        <dbReference type="ARBA" id="ARBA00022448"/>
    </source>
</evidence>
<keyword evidence="5" id="KW-0028">Amino-acid biosynthesis</keyword>
<sequence length="255" mass="29007">MIKNIISGIKAYFGAFSLISKLKLWKYFAIPMLISFITAIAIFGSAYGFSDVLTDYITSLFPSWNSYSWVRATFRILTGLTIIVTGLILFKHIIMALSAPFMSPVSEKIEAHFTGNPPHSHRDTTFMQQLWRGIRINGRNLLMELLLTIPILLLKFIPLVNIFSAVLLFLVQAYYAGFGNMDYTLERHFRYRESVLFVRHHRSTDIGNGIVFMLFLLLPVIGWILVLPLSVTAASLKTVKLLQQEQLLKASKNLV</sequence>
<keyword evidence="2" id="KW-0813">Transport</keyword>
<keyword evidence="12" id="KW-1185">Reference proteome</keyword>
<dbReference type="PANTHER" id="PTHR37468:SF1">
    <property type="entry name" value="SULFATE TRANSPORTER CYSZ"/>
    <property type="match status" value="1"/>
</dbReference>
<evidence type="ECO:0000256" key="4">
    <source>
        <dbReference type="ARBA" id="ARBA00022519"/>
    </source>
</evidence>
<dbReference type="EMBL" id="JAKKDU010000001">
    <property type="protein sequence ID" value="MCF7566835.1"/>
    <property type="molecule type" value="Genomic_DNA"/>
</dbReference>
<evidence type="ECO:0000256" key="3">
    <source>
        <dbReference type="ARBA" id="ARBA00022475"/>
    </source>
</evidence>
<dbReference type="AlphaFoldDB" id="A0AAE3EN20"/>
<accession>A0AAE3EN20</accession>
<dbReference type="GO" id="GO:0005886">
    <property type="term" value="C:plasma membrane"/>
    <property type="evidence" value="ECO:0007669"/>
    <property type="project" value="TreeGrafter"/>
</dbReference>
<keyword evidence="8" id="KW-0764">Sulfate transport</keyword>
<feature type="transmembrane region" description="Helical" evidence="10">
    <location>
        <begin position="69"/>
        <end position="90"/>
    </location>
</feature>
<name>A0AAE3EN20_9FLAO</name>
<keyword evidence="4" id="KW-0997">Cell inner membrane</keyword>
<evidence type="ECO:0000256" key="8">
    <source>
        <dbReference type="ARBA" id="ARBA00023032"/>
    </source>
</evidence>
<dbReference type="GO" id="GO:0000103">
    <property type="term" value="P:sulfate assimilation"/>
    <property type="evidence" value="ECO:0007669"/>
    <property type="project" value="TreeGrafter"/>
</dbReference>
<comment type="subcellular location">
    <subcellularLocation>
        <location evidence="1">Membrane</location>
        <topology evidence="1">Multi-pass membrane protein</topology>
    </subcellularLocation>
</comment>
<dbReference type="RefSeq" id="WP_237238180.1">
    <property type="nucleotide sequence ID" value="NZ_JAKKDU010000001.1"/>
</dbReference>
<feature type="transmembrane region" description="Helical" evidence="10">
    <location>
        <begin position="145"/>
        <end position="175"/>
    </location>
</feature>
<dbReference type="Proteomes" id="UP001199795">
    <property type="component" value="Unassembled WGS sequence"/>
</dbReference>
<proteinExistence type="predicted"/>
<keyword evidence="7 10" id="KW-1133">Transmembrane helix</keyword>
<keyword evidence="3" id="KW-1003">Cell membrane</keyword>
<protein>
    <submittedName>
        <fullName evidence="11">EI24 domain-containing protein</fullName>
    </submittedName>
</protein>
<dbReference type="Pfam" id="PF07264">
    <property type="entry name" value="EI24"/>
    <property type="match status" value="1"/>
</dbReference>
<evidence type="ECO:0000256" key="9">
    <source>
        <dbReference type="ARBA" id="ARBA00023136"/>
    </source>
</evidence>
<evidence type="ECO:0000313" key="11">
    <source>
        <dbReference type="EMBL" id="MCF7566835.1"/>
    </source>
</evidence>
<feature type="transmembrane region" description="Helical" evidence="10">
    <location>
        <begin position="27"/>
        <end position="49"/>
    </location>
</feature>
<gene>
    <name evidence="11" type="ORF">L3X37_00450</name>
</gene>
<evidence type="ECO:0000256" key="7">
    <source>
        <dbReference type="ARBA" id="ARBA00022989"/>
    </source>
</evidence>
<evidence type="ECO:0000256" key="10">
    <source>
        <dbReference type="SAM" id="Phobius"/>
    </source>
</evidence>
<dbReference type="GO" id="GO:0009675">
    <property type="term" value="F:high-affinity sulfate:proton symporter activity"/>
    <property type="evidence" value="ECO:0007669"/>
    <property type="project" value="TreeGrafter"/>
</dbReference>
<dbReference type="PANTHER" id="PTHR37468">
    <property type="entry name" value="SULFATE TRANSPORTER CYSZ"/>
    <property type="match status" value="1"/>
</dbReference>
<organism evidence="11 12">
    <name type="scientific">Wocania arenilitoris</name>
    <dbReference type="NCBI Taxonomy" id="2044858"/>
    <lineage>
        <taxon>Bacteria</taxon>
        <taxon>Pseudomonadati</taxon>
        <taxon>Bacteroidota</taxon>
        <taxon>Flavobacteriia</taxon>
        <taxon>Flavobacteriales</taxon>
        <taxon>Flavobacteriaceae</taxon>
        <taxon>Wocania</taxon>
    </lineage>
</organism>
<dbReference type="GO" id="GO:0019344">
    <property type="term" value="P:cysteine biosynthetic process"/>
    <property type="evidence" value="ECO:0007669"/>
    <property type="project" value="TreeGrafter"/>
</dbReference>
<dbReference type="InterPro" id="IPR050480">
    <property type="entry name" value="CysZ-like"/>
</dbReference>
<feature type="transmembrane region" description="Helical" evidence="10">
    <location>
        <begin position="210"/>
        <end position="236"/>
    </location>
</feature>
<reference evidence="11" key="1">
    <citation type="submission" date="2022-01" db="EMBL/GenBank/DDBJ databases">
        <title>Draft genome sequence of Sabulilitoribacter arenilitoris KCTC 52401.</title>
        <authorList>
            <person name="Oh J.-S."/>
        </authorList>
    </citation>
    <scope>NUCLEOTIDE SEQUENCE</scope>
    <source>
        <strain evidence="11">HMF6543</strain>
    </source>
</reference>
<evidence type="ECO:0000256" key="6">
    <source>
        <dbReference type="ARBA" id="ARBA00022692"/>
    </source>
</evidence>
<keyword evidence="6 10" id="KW-0812">Transmembrane</keyword>